<feature type="domain" description="Flagellar hook-associated protein FlgK helical" evidence="8">
    <location>
        <begin position="90"/>
        <end position="310"/>
    </location>
</feature>
<keyword evidence="9" id="KW-0966">Cell projection</keyword>
<evidence type="ECO:0000256" key="2">
    <source>
        <dbReference type="ARBA" id="ARBA00004613"/>
    </source>
</evidence>
<dbReference type="GO" id="GO:0005576">
    <property type="term" value="C:extracellular region"/>
    <property type="evidence" value="ECO:0007669"/>
    <property type="project" value="UniProtKB-SubCell"/>
</dbReference>
<dbReference type="GO" id="GO:0044780">
    <property type="term" value="P:bacterial-type flagellum assembly"/>
    <property type="evidence" value="ECO:0007669"/>
    <property type="project" value="InterPro"/>
</dbReference>
<dbReference type="EMBL" id="OMOJ01000002">
    <property type="protein sequence ID" value="SPF79426.1"/>
    <property type="molecule type" value="Genomic_DNA"/>
</dbReference>
<evidence type="ECO:0000259" key="7">
    <source>
        <dbReference type="Pfam" id="PF06429"/>
    </source>
</evidence>
<keyword evidence="9" id="KW-0969">Cilium</keyword>
<evidence type="ECO:0000259" key="8">
    <source>
        <dbReference type="Pfam" id="PF22638"/>
    </source>
</evidence>
<evidence type="ECO:0000256" key="5">
    <source>
        <dbReference type="ARBA" id="ARBA00022525"/>
    </source>
</evidence>
<evidence type="ECO:0000256" key="3">
    <source>
        <dbReference type="ARBA" id="ARBA00009677"/>
    </source>
</evidence>
<dbReference type="GO" id="GO:0005198">
    <property type="term" value="F:structural molecule activity"/>
    <property type="evidence" value="ECO:0007669"/>
    <property type="project" value="InterPro"/>
</dbReference>
<dbReference type="Pfam" id="PF06429">
    <property type="entry name" value="Flg_bbr_C"/>
    <property type="match status" value="1"/>
</dbReference>
<evidence type="ECO:0000256" key="6">
    <source>
        <dbReference type="ARBA" id="ARBA00023143"/>
    </source>
</evidence>
<dbReference type="NCBIfam" id="TIGR02492">
    <property type="entry name" value="flgK_ends"/>
    <property type="match status" value="1"/>
</dbReference>
<dbReference type="Proteomes" id="UP000244904">
    <property type="component" value="Unassembled WGS sequence"/>
</dbReference>
<dbReference type="InterPro" id="IPR010930">
    <property type="entry name" value="Flg_bb/hook_C_dom"/>
</dbReference>
<dbReference type="InterPro" id="IPR002371">
    <property type="entry name" value="FlgK"/>
</dbReference>
<keyword evidence="10" id="KW-1185">Reference proteome</keyword>
<feature type="domain" description="Flagellar basal-body/hook protein C-terminal" evidence="7">
    <location>
        <begin position="445"/>
        <end position="481"/>
    </location>
</feature>
<reference evidence="10" key="1">
    <citation type="submission" date="2018-03" db="EMBL/GenBank/DDBJ databases">
        <authorList>
            <person name="Rodrigo-Torres L."/>
            <person name="Arahal R. D."/>
            <person name="Lucena T."/>
        </authorList>
    </citation>
    <scope>NUCLEOTIDE SEQUENCE [LARGE SCALE GENOMIC DNA]</scope>
    <source>
        <strain evidence="10">CECT 8871</strain>
    </source>
</reference>
<protein>
    <recommendedName>
        <fullName evidence="4">Flagellar hook-associated protein 1</fullName>
    </recommendedName>
</protein>
<dbReference type="PANTHER" id="PTHR30033:SF1">
    <property type="entry name" value="FLAGELLAR HOOK-ASSOCIATED PROTEIN 1"/>
    <property type="match status" value="1"/>
</dbReference>
<dbReference type="Pfam" id="PF22638">
    <property type="entry name" value="FlgK_D1"/>
    <property type="match status" value="1"/>
</dbReference>
<keyword evidence="9" id="KW-0282">Flagellum</keyword>
<comment type="similarity">
    <text evidence="3">Belongs to the flagella basal body rod proteins family.</text>
</comment>
<sequence>MTLSGAINNAVGGLTANTRSAAIVSSNIANALTESYARRELVVSSDATSTHGGVRVNGVLRHVDPVIQAQRRIADGQSGQAGDLQTFHTEMERIFGQITDETSLSGRLTQFETSLITAAADPSSNQRLTNVAQAATALSDKLNAVAKRVQDVRSEAEFTIANLTDQLNDNLKVVEDLNKRVSAALHTGQDASALLDQRQQAVDRISELVPIRLLPRDRDTVAIVTTGGAILLDGNAAEFSFTRANEITAQMTAKDGALSPLSMNGRPVNMGGSGPFAGGRLAAQFEIRDQLAPATQTRLDALALDLAAAFGPGGVDTTVPPGQAGLFTDLGSEAVAANETGLAERLRLNVAVAPNEGQPWRLRAGLFAASPGAAGDGALLTAMRDRLNTATSPASENLPQISQTLFVRFAEAMTEVADARVDSDRSLASINAQRTALKELEFAGGVDSDAELERLMMIEQNYAANAQVISVANDLIQRLLSI</sequence>
<accession>A0A2R8ATQ6</accession>
<comment type="subcellular location">
    <subcellularLocation>
        <location evidence="1">Bacterial flagellum</location>
    </subcellularLocation>
    <subcellularLocation>
        <location evidence="2">Secreted</location>
    </subcellularLocation>
</comment>
<evidence type="ECO:0000313" key="10">
    <source>
        <dbReference type="Proteomes" id="UP000244904"/>
    </source>
</evidence>
<evidence type="ECO:0000256" key="1">
    <source>
        <dbReference type="ARBA" id="ARBA00004365"/>
    </source>
</evidence>
<dbReference type="GO" id="GO:0009424">
    <property type="term" value="C:bacterial-type flagellum hook"/>
    <property type="evidence" value="ECO:0007669"/>
    <property type="project" value="InterPro"/>
</dbReference>
<evidence type="ECO:0000313" key="9">
    <source>
        <dbReference type="EMBL" id="SPF79426.1"/>
    </source>
</evidence>
<evidence type="ECO:0000256" key="4">
    <source>
        <dbReference type="ARBA" id="ARBA00016244"/>
    </source>
</evidence>
<keyword evidence="6" id="KW-0975">Bacterial flagellum</keyword>
<dbReference type="AlphaFoldDB" id="A0A2R8ATQ6"/>
<dbReference type="RefSeq" id="WP_108885304.1">
    <property type="nucleotide sequence ID" value="NZ_OMOJ01000002.1"/>
</dbReference>
<proteinExistence type="inferred from homology"/>
<organism evidence="9 10">
    <name type="scientific">Pseudoprimorskyibacter insulae</name>
    <dbReference type="NCBI Taxonomy" id="1695997"/>
    <lineage>
        <taxon>Bacteria</taxon>
        <taxon>Pseudomonadati</taxon>
        <taxon>Pseudomonadota</taxon>
        <taxon>Alphaproteobacteria</taxon>
        <taxon>Rhodobacterales</taxon>
        <taxon>Paracoccaceae</taxon>
        <taxon>Pseudoprimorskyibacter</taxon>
    </lineage>
</organism>
<dbReference type="PANTHER" id="PTHR30033">
    <property type="entry name" value="FLAGELLAR HOOK-ASSOCIATED PROTEIN 1"/>
    <property type="match status" value="1"/>
</dbReference>
<dbReference type="OrthoDB" id="7181295at2"/>
<gene>
    <name evidence="9" type="primary">flgK_1</name>
    <name evidence="9" type="ORF">PRI8871_01222</name>
</gene>
<dbReference type="InterPro" id="IPR053927">
    <property type="entry name" value="FlgK_helical"/>
</dbReference>
<keyword evidence="5" id="KW-0964">Secreted</keyword>
<name>A0A2R8ATQ6_9RHOB</name>